<proteinExistence type="predicted"/>
<protein>
    <submittedName>
        <fullName evidence="1">Uncharacterized protein</fullName>
    </submittedName>
</protein>
<name>A0ACB7ZTK8_9AGAM</name>
<gene>
    <name evidence="1" type="ORF">BJ138DRAFT_1166571</name>
</gene>
<evidence type="ECO:0000313" key="2">
    <source>
        <dbReference type="Proteomes" id="UP000790377"/>
    </source>
</evidence>
<sequence>MPVQGLRRAIRRIDGHGIPRGVRTVNRFGSHLITLSKPVESYPNSASLSKTNPYLLPFSSSYHPRYYSSKAMSLESITQSLAALNITPSASTSHTETNSPASWRDALTASPAAPKSFELIKTLVYKPKTAKTAVPVPVVVIARDETETSSSALGKKLGLKELRLASEDLLSEFFKLDKNALSVLALTKDTFPKVTTVIDSSIASSASPFAVHALSSSETVFLSGQDIASYVRGLETDDVKVVEVDFSALKAESAAAPTAAGAGKEKEKDKEEAKIEGAVQIAIGVKKEVDFSAWYQSVLLKADMLEYYSVSGCYILRPWSYSIWEEIQAWFNQKIKAMGVQNASFPMFVSQKVLEREKDHIEGFSPEVAWVTRAGNSDLEEPIAIRPTSETVMYPYYAKWIKSHRDLPLKLNLWNNVVRWEFKHPQPFLRTREYLWQEGHTAHLTKAEADTEALEILDLYRHVYEELLRHLGTQIRKEKFAGALYTTGTIEGFIPTSGRGIQSATSHCLGQNFSRPEMFNIVVEDPSDPTGQGKTYAWQNSWGLSTRTIGVMTMVHGDNQGLVLPPRVACVQVVVVPCGITAKSSDEDRSRINDACDALAKALVKLDIRAKADLREGYTPGYKFNDWEQKGVPLRLEIGPLDLAKQQTLSVRRDTGAKAPLPLADIAAVIPQLLETIQGDMFARAKKEYDSRVIEVTSWDAFVPTLDNKCISVIPWCEVEACEDDIKERSGRAAEPQDERAPSAGAKSLAIPFDQARFTPIEAGKTKCPACGQDAKRWTMFGRSY</sequence>
<accession>A0ACB7ZTK8</accession>
<reference evidence="1" key="1">
    <citation type="journal article" date="2021" name="New Phytol.">
        <title>Evolutionary innovations through gain and loss of genes in the ectomycorrhizal Boletales.</title>
        <authorList>
            <person name="Wu G."/>
            <person name="Miyauchi S."/>
            <person name="Morin E."/>
            <person name="Kuo A."/>
            <person name="Drula E."/>
            <person name="Varga T."/>
            <person name="Kohler A."/>
            <person name="Feng B."/>
            <person name="Cao Y."/>
            <person name="Lipzen A."/>
            <person name="Daum C."/>
            <person name="Hundley H."/>
            <person name="Pangilinan J."/>
            <person name="Johnson J."/>
            <person name="Barry K."/>
            <person name="LaButti K."/>
            <person name="Ng V."/>
            <person name="Ahrendt S."/>
            <person name="Min B."/>
            <person name="Choi I.G."/>
            <person name="Park H."/>
            <person name="Plett J.M."/>
            <person name="Magnuson J."/>
            <person name="Spatafora J.W."/>
            <person name="Nagy L.G."/>
            <person name="Henrissat B."/>
            <person name="Grigoriev I.V."/>
            <person name="Yang Z.L."/>
            <person name="Xu J."/>
            <person name="Martin F.M."/>
        </authorList>
    </citation>
    <scope>NUCLEOTIDE SEQUENCE</scope>
    <source>
        <strain evidence="1">ATCC 28755</strain>
    </source>
</reference>
<dbReference type="EMBL" id="MU268493">
    <property type="protein sequence ID" value="KAH7904385.1"/>
    <property type="molecule type" value="Genomic_DNA"/>
</dbReference>
<dbReference type="Proteomes" id="UP000790377">
    <property type="component" value="Unassembled WGS sequence"/>
</dbReference>
<organism evidence="1 2">
    <name type="scientific">Hygrophoropsis aurantiaca</name>
    <dbReference type="NCBI Taxonomy" id="72124"/>
    <lineage>
        <taxon>Eukaryota</taxon>
        <taxon>Fungi</taxon>
        <taxon>Dikarya</taxon>
        <taxon>Basidiomycota</taxon>
        <taxon>Agaricomycotina</taxon>
        <taxon>Agaricomycetes</taxon>
        <taxon>Agaricomycetidae</taxon>
        <taxon>Boletales</taxon>
        <taxon>Coniophorineae</taxon>
        <taxon>Hygrophoropsidaceae</taxon>
        <taxon>Hygrophoropsis</taxon>
    </lineage>
</organism>
<feature type="non-terminal residue" evidence="1">
    <location>
        <position position="1"/>
    </location>
</feature>
<evidence type="ECO:0000313" key="1">
    <source>
        <dbReference type="EMBL" id="KAH7904385.1"/>
    </source>
</evidence>
<comment type="caution">
    <text evidence="1">The sequence shown here is derived from an EMBL/GenBank/DDBJ whole genome shotgun (WGS) entry which is preliminary data.</text>
</comment>
<keyword evidence="2" id="KW-1185">Reference proteome</keyword>